<evidence type="ECO:0000313" key="1">
    <source>
        <dbReference type="EMBL" id="KAF2102890.1"/>
    </source>
</evidence>
<accession>A0A9P4IJU4</accession>
<dbReference type="Proteomes" id="UP000799772">
    <property type="component" value="Unassembled WGS sequence"/>
</dbReference>
<gene>
    <name evidence="1" type="ORF">NA57DRAFT_71875</name>
</gene>
<dbReference type="SUPFAM" id="SSF89372">
    <property type="entry name" value="Fucose-specific lectin"/>
    <property type="match status" value="1"/>
</dbReference>
<dbReference type="OrthoDB" id="4652505at2759"/>
<name>A0A9P4IJU4_9PEZI</name>
<dbReference type="AlphaFoldDB" id="A0A9P4IJU4"/>
<evidence type="ECO:0000313" key="2">
    <source>
        <dbReference type="Proteomes" id="UP000799772"/>
    </source>
</evidence>
<proteinExistence type="predicted"/>
<keyword evidence="2" id="KW-1185">Reference proteome</keyword>
<sequence length="181" mass="19938">MADAPPSALSTVELSNTTFVFYVNADGYIGYLKGPADSANTKQTTVYSEPQLVKVGSEKVQVFEGFEHLGAIAYNEKQMRVYYVAKNPDNKKQPILKEIWSDDVGTTWKYGALGDDMKYSVMQGSGINAVVLPGTNELRVYFTSDTNRSLAVAWMPAIGDLHAGDWNLAAKLRSVKDSWNV</sequence>
<reference evidence="1" key="1">
    <citation type="journal article" date="2020" name="Stud. Mycol.">
        <title>101 Dothideomycetes genomes: a test case for predicting lifestyles and emergence of pathogens.</title>
        <authorList>
            <person name="Haridas S."/>
            <person name="Albert R."/>
            <person name="Binder M."/>
            <person name="Bloem J."/>
            <person name="Labutti K."/>
            <person name="Salamov A."/>
            <person name="Andreopoulos B."/>
            <person name="Baker S."/>
            <person name="Barry K."/>
            <person name="Bills G."/>
            <person name="Bluhm B."/>
            <person name="Cannon C."/>
            <person name="Castanera R."/>
            <person name="Culley D."/>
            <person name="Daum C."/>
            <person name="Ezra D."/>
            <person name="Gonzalez J."/>
            <person name="Henrissat B."/>
            <person name="Kuo A."/>
            <person name="Liang C."/>
            <person name="Lipzen A."/>
            <person name="Lutzoni F."/>
            <person name="Magnuson J."/>
            <person name="Mondo S."/>
            <person name="Nolan M."/>
            <person name="Ohm R."/>
            <person name="Pangilinan J."/>
            <person name="Park H.-J."/>
            <person name="Ramirez L."/>
            <person name="Alfaro M."/>
            <person name="Sun H."/>
            <person name="Tritt A."/>
            <person name="Yoshinaga Y."/>
            <person name="Zwiers L.-H."/>
            <person name="Turgeon B."/>
            <person name="Goodwin S."/>
            <person name="Spatafora J."/>
            <person name="Crous P."/>
            <person name="Grigoriev I."/>
        </authorList>
    </citation>
    <scope>NUCLEOTIDE SEQUENCE</scope>
    <source>
        <strain evidence="1">CBS 133067</strain>
    </source>
</reference>
<protein>
    <submittedName>
        <fullName evidence="1">Uncharacterized protein</fullName>
    </submittedName>
</protein>
<dbReference type="EMBL" id="ML978122">
    <property type="protein sequence ID" value="KAF2102890.1"/>
    <property type="molecule type" value="Genomic_DNA"/>
</dbReference>
<dbReference type="Gene3D" id="2.120.10.70">
    <property type="entry name" value="Fucose-specific lectin"/>
    <property type="match status" value="1"/>
</dbReference>
<comment type="caution">
    <text evidence="1">The sequence shown here is derived from an EMBL/GenBank/DDBJ whole genome shotgun (WGS) entry which is preliminary data.</text>
</comment>
<organism evidence="1 2">
    <name type="scientific">Rhizodiscina lignyota</name>
    <dbReference type="NCBI Taxonomy" id="1504668"/>
    <lineage>
        <taxon>Eukaryota</taxon>
        <taxon>Fungi</taxon>
        <taxon>Dikarya</taxon>
        <taxon>Ascomycota</taxon>
        <taxon>Pezizomycotina</taxon>
        <taxon>Dothideomycetes</taxon>
        <taxon>Pleosporomycetidae</taxon>
        <taxon>Aulographales</taxon>
        <taxon>Rhizodiscinaceae</taxon>
        <taxon>Rhizodiscina</taxon>
    </lineage>
</organism>